<dbReference type="InterPro" id="IPR002343">
    <property type="entry name" value="Hud_Sxl_RNA"/>
</dbReference>
<evidence type="ECO:0000256" key="3">
    <source>
        <dbReference type="ARBA" id="ARBA00022884"/>
    </source>
</evidence>
<dbReference type="GO" id="GO:0008266">
    <property type="term" value="F:poly(U) RNA binding"/>
    <property type="evidence" value="ECO:0007669"/>
    <property type="project" value="UniProtKB-ARBA"/>
</dbReference>
<dbReference type="Proteomes" id="UP001107558">
    <property type="component" value="Chromosome 1"/>
</dbReference>
<sequence>MNGYNNFRGSRSGRFFSHSLPSGISNYAYGYQQDSDFSSTPYSARARMYDLPSSSTFGAPHHHMSSSSTSSLTGIGLGGGPSTSSAAAHGHSSSNNPLTNLIVNYLPQDCNERELHSLFSPMGPIETCRVMRDFKTGYSFGFAFINYVNEESATRAIKCLNGYTIRGKRLKVSYARPQGEELKETNLYITNLPRTITEQQLDVIFGKYGHIVQKNILRDKLTGQPRGVAFVRYNKREEAQEAIASLNNVIPQGGNQPLIVRVAEEHGRAKAALFMPQYNQFVQNRERSLGLLNTPSTSFGNLEDGMGIDGLYSRNKSYQYPY</sequence>
<keyword evidence="4" id="KW-0539">Nucleus</keyword>
<accession>A0A9J6CE84</accession>
<protein>
    <recommendedName>
        <fullName evidence="7">RRM domain-containing protein</fullName>
    </recommendedName>
</protein>
<dbReference type="InterPro" id="IPR000504">
    <property type="entry name" value="RRM_dom"/>
</dbReference>
<dbReference type="SMART" id="SM00360">
    <property type="entry name" value="RRM"/>
    <property type="match status" value="2"/>
</dbReference>
<keyword evidence="3 5" id="KW-0694">RNA-binding</keyword>
<gene>
    <name evidence="8" type="ORF">PVAND_009996</name>
</gene>
<dbReference type="GO" id="GO:0009967">
    <property type="term" value="P:positive regulation of signal transduction"/>
    <property type="evidence" value="ECO:0007669"/>
    <property type="project" value="UniProtKB-ARBA"/>
</dbReference>
<feature type="domain" description="RRM" evidence="7">
    <location>
        <begin position="185"/>
        <end position="265"/>
    </location>
</feature>
<evidence type="ECO:0000256" key="2">
    <source>
        <dbReference type="ARBA" id="ARBA00022737"/>
    </source>
</evidence>
<feature type="region of interest" description="Disordered" evidence="6">
    <location>
        <begin position="59"/>
        <end position="93"/>
    </location>
</feature>
<dbReference type="OrthoDB" id="266020at2759"/>
<dbReference type="FunFam" id="3.30.70.330:FF:000383">
    <property type="entry name" value="Sex lethal, isoform D"/>
    <property type="match status" value="1"/>
</dbReference>
<dbReference type="PRINTS" id="PR00961">
    <property type="entry name" value="HUDSXLRNA"/>
</dbReference>
<feature type="compositionally biased region" description="Low complexity" evidence="6">
    <location>
        <begin position="65"/>
        <end position="74"/>
    </location>
</feature>
<dbReference type="GO" id="GO:0050686">
    <property type="term" value="P:negative regulation of mRNA processing"/>
    <property type="evidence" value="ECO:0007669"/>
    <property type="project" value="UniProtKB-ARBA"/>
</dbReference>
<dbReference type="AlphaFoldDB" id="A0A9J6CE84"/>
<dbReference type="GO" id="GO:0003729">
    <property type="term" value="F:mRNA binding"/>
    <property type="evidence" value="ECO:0007669"/>
    <property type="project" value="UniProtKB-ARBA"/>
</dbReference>
<evidence type="ECO:0000256" key="4">
    <source>
        <dbReference type="ARBA" id="ARBA00023242"/>
    </source>
</evidence>
<evidence type="ECO:0000256" key="1">
    <source>
        <dbReference type="ARBA" id="ARBA00004123"/>
    </source>
</evidence>
<comment type="caution">
    <text evidence="8">The sequence shown here is derived from an EMBL/GenBank/DDBJ whole genome shotgun (WGS) entry which is preliminary data.</text>
</comment>
<evidence type="ECO:0000256" key="6">
    <source>
        <dbReference type="SAM" id="MobiDB-lite"/>
    </source>
</evidence>
<organism evidence="8 9">
    <name type="scientific">Polypedilum vanderplanki</name>
    <name type="common">Sleeping chironomid midge</name>
    <dbReference type="NCBI Taxonomy" id="319348"/>
    <lineage>
        <taxon>Eukaryota</taxon>
        <taxon>Metazoa</taxon>
        <taxon>Ecdysozoa</taxon>
        <taxon>Arthropoda</taxon>
        <taxon>Hexapoda</taxon>
        <taxon>Insecta</taxon>
        <taxon>Pterygota</taxon>
        <taxon>Neoptera</taxon>
        <taxon>Endopterygota</taxon>
        <taxon>Diptera</taxon>
        <taxon>Nematocera</taxon>
        <taxon>Chironomoidea</taxon>
        <taxon>Chironomidae</taxon>
        <taxon>Chironominae</taxon>
        <taxon>Polypedilum</taxon>
        <taxon>Polypedilum</taxon>
    </lineage>
</organism>
<evidence type="ECO:0000313" key="8">
    <source>
        <dbReference type="EMBL" id="KAG5680489.1"/>
    </source>
</evidence>
<dbReference type="FunFam" id="3.30.70.330:FF:000205">
    <property type="entry name" value="Sex lethal, isoform B"/>
    <property type="match status" value="1"/>
</dbReference>
<dbReference type="Gene3D" id="3.30.70.330">
    <property type="match status" value="2"/>
</dbReference>
<evidence type="ECO:0000313" key="9">
    <source>
        <dbReference type="Proteomes" id="UP001107558"/>
    </source>
</evidence>
<comment type="subcellular location">
    <subcellularLocation>
        <location evidence="1">Nucleus</location>
    </subcellularLocation>
</comment>
<dbReference type="GO" id="GO:1990904">
    <property type="term" value="C:ribonucleoprotein complex"/>
    <property type="evidence" value="ECO:0007669"/>
    <property type="project" value="InterPro"/>
</dbReference>
<dbReference type="EMBL" id="JADBJN010000001">
    <property type="protein sequence ID" value="KAG5680489.1"/>
    <property type="molecule type" value="Genomic_DNA"/>
</dbReference>
<dbReference type="GO" id="GO:0005634">
    <property type="term" value="C:nucleus"/>
    <property type="evidence" value="ECO:0007669"/>
    <property type="project" value="UniProtKB-SubCell"/>
</dbReference>
<name>A0A9J6CE84_POLVA</name>
<proteinExistence type="predicted"/>
<dbReference type="PROSITE" id="PS50102">
    <property type="entry name" value="RRM"/>
    <property type="match status" value="2"/>
</dbReference>
<dbReference type="InterPro" id="IPR012677">
    <property type="entry name" value="Nucleotide-bd_a/b_plait_sf"/>
</dbReference>
<feature type="compositionally biased region" description="Low complexity" evidence="6">
    <location>
        <begin position="82"/>
        <end position="93"/>
    </location>
</feature>
<dbReference type="SUPFAM" id="SSF54928">
    <property type="entry name" value="RNA-binding domain, RBD"/>
    <property type="match status" value="2"/>
</dbReference>
<dbReference type="GO" id="GO:0005737">
    <property type="term" value="C:cytoplasm"/>
    <property type="evidence" value="ECO:0007669"/>
    <property type="project" value="UniProtKB-ARBA"/>
</dbReference>
<evidence type="ECO:0000256" key="5">
    <source>
        <dbReference type="PROSITE-ProRule" id="PRU00176"/>
    </source>
</evidence>
<dbReference type="PANTHER" id="PTHR10352">
    <property type="entry name" value="EUKARYOTIC TRANSLATION INITIATION FACTOR 3 SUBUNIT G"/>
    <property type="match status" value="1"/>
</dbReference>
<feature type="domain" description="RRM" evidence="7">
    <location>
        <begin position="99"/>
        <end position="177"/>
    </location>
</feature>
<reference evidence="8" key="1">
    <citation type="submission" date="2021-03" db="EMBL/GenBank/DDBJ databases">
        <title>Chromosome level genome of the anhydrobiotic midge Polypedilum vanderplanki.</title>
        <authorList>
            <person name="Yoshida Y."/>
            <person name="Kikawada T."/>
            <person name="Gusev O."/>
        </authorList>
    </citation>
    <scope>NUCLEOTIDE SEQUENCE</scope>
    <source>
        <strain evidence="8">NIAS01</strain>
        <tissue evidence="8">Whole body or cell culture</tissue>
    </source>
</reference>
<dbReference type="InterPro" id="IPR035979">
    <property type="entry name" value="RBD_domain_sf"/>
</dbReference>
<evidence type="ECO:0000259" key="7">
    <source>
        <dbReference type="PROSITE" id="PS50102"/>
    </source>
</evidence>
<dbReference type="GO" id="GO:0010629">
    <property type="term" value="P:negative regulation of gene expression"/>
    <property type="evidence" value="ECO:0007669"/>
    <property type="project" value="UniProtKB-ARBA"/>
</dbReference>
<keyword evidence="9" id="KW-1185">Reference proteome</keyword>
<keyword evidence="2" id="KW-0677">Repeat</keyword>
<dbReference type="Pfam" id="PF00076">
    <property type="entry name" value="RRM_1"/>
    <property type="match status" value="2"/>
</dbReference>